<comment type="caution">
    <text evidence="3">The sequence shown here is derived from an EMBL/GenBank/DDBJ whole genome shotgun (WGS) entry which is preliminary data.</text>
</comment>
<proteinExistence type="predicted"/>
<accession>A0A833HRN5</accession>
<dbReference type="AlphaFoldDB" id="A0A833HRN5"/>
<keyword evidence="4" id="KW-1185">Reference proteome</keyword>
<feature type="coiled-coil region" evidence="1">
    <location>
        <begin position="261"/>
        <end position="288"/>
    </location>
</feature>
<feature type="chain" id="PRO_5038766060" description="Lipoprotein" evidence="2">
    <location>
        <begin position="26"/>
        <end position="313"/>
    </location>
</feature>
<keyword evidence="2" id="KW-0732">Signal</keyword>
<gene>
    <name evidence="3" type="ORF">F8153_00480</name>
</gene>
<reference evidence="3 4" key="1">
    <citation type="submission" date="2019-10" db="EMBL/GenBank/DDBJ databases">
        <title>Alkaliphilus serpentinus sp. nov. and Alkaliphilus pronyensis sp. nov., two novel anaerobic alkaliphilic species isolated from the serpentinized-hosted hydrothermal field of the Prony Bay (New Caledonia).</title>
        <authorList>
            <person name="Postec A."/>
        </authorList>
    </citation>
    <scope>NUCLEOTIDE SEQUENCE [LARGE SCALE GENOMIC DNA]</scope>
    <source>
        <strain evidence="3 4">LacT</strain>
    </source>
</reference>
<dbReference type="PROSITE" id="PS51257">
    <property type="entry name" value="PROKAR_LIPOPROTEIN"/>
    <property type="match status" value="1"/>
</dbReference>
<dbReference type="OrthoDB" id="1953300at2"/>
<dbReference type="EMBL" id="WBZB01000002">
    <property type="protein sequence ID" value="KAB3533562.1"/>
    <property type="molecule type" value="Genomic_DNA"/>
</dbReference>
<dbReference type="Proteomes" id="UP000465601">
    <property type="component" value="Unassembled WGS sequence"/>
</dbReference>
<evidence type="ECO:0008006" key="5">
    <source>
        <dbReference type="Google" id="ProtNLM"/>
    </source>
</evidence>
<evidence type="ECO:0000256" key="2">
    <source>
        <dbReference type="SAM" id="SignalP"/>
    </source>
</evidence>
<organism evidence="3 4">
    <name type="scientific">Alkaliphilus serpentinus</name>
    <dbReference type="NCBI Taxonomy" id="1482731"/>
    <lineage>
        <taxon>Bacteria</taxon>
        <taxon>Bacillati</taxon>
        <taxon>Bacillota</taxon>
        <taxon>Clostridia</taxon>
        <taxon>Peptostreptococcales</taxon>
        <taxon>Natronincolaceae</taxon>
        <taxon>Alkaliphilus</taxon>
    </lineage>
</organism>
<dbReference type="RefSeq" id="WP_151864379.1">
    <property type="nucleotide sequence ID" value="NZ_WBZB01000002.1"/>
</dbReference>
<evidence type="ECO:0000313" key="3">
    <source>
        <dbReference type="EMBL" id="KAB3533562.1"/>
    </source>
</evidence>
<protein>
    <recommendedName>
        <fullName evidence="5">Lipoprotein</fullName>
    </recommendedName>
</protein>
<evidence type="ECO:0000313" key="4">
    <source>
        <dbReference type="Proteomes" id="UP000465601"/>
    </source>
</evidence>
<name>A0A833HRN5_9FIRM</name>
<feature type="signal peptide" evidence="2">
    <location>
        <begin position="1"/>
        <end position="25"/>
    </location>
</feature>
<keyword evidence="1" id="KW-0175">Coiled coil</keyword>
<sequence length="313" mass="35665">MRNYNKTKIFFILIALIMIITSCSGNPKPQEEKDNSNSPPELPKVYTEIEEEILKTMFSIDGIAGIEKALEEKEKAKEEVAEESEVDLKPEEKEKPAKEEIDVKMLVKMEAVVIPLLEEEDIESEIVMVDEVPGDINKVWYQINQLVNTLHTKWNSLEPHLQKAGVDPKKIQEFEGNLDSTTVFVNEKDTHQSMIALNHLLSNLYDFGGSFKTKIPSEVMKIKNHIREIVLMADAEDYPGALSNFEEAKRLGEALKQRLIEKDATDVLQKFELSMEDLNKELQKENFNLIQIKGGIVLKNTVAMKEAFEGESK</sequence>
<evidence type="ECO:0000256" key="1">
    <source>
        <dbReference type="SAM" id="Coils"/>
    </source>
</evidence>